<reference evidence="8" key="1">
    <citation type="journal article" date="2019" name="Int. J. Syst. Evol. Microbiol.">
        <title>The Global Catalogue of Microorganisms (GCM) 10K type strain sequencing project: providing services to taxonomists for standard genome sequencing and annotation.</title>
        <authorList>
            <consortium name="The Broad Institute Genomics Platform"/>
            <consortium name="The Broad Institute Genome Sequencing Center for Infectious Disease"/>
            <person name="Wu L."/>
            <person name="Ma J."/>
        </authorList>
    </citation>
    <scope>NUCLEOTIDE SEQUENCE [LARGE SCALE GENOMIC DNA]</scope>
    <source>
        <strain evidence="8">CGMCC 4.7682</strain>
    </source>
</reference>
<proteinExistence type="predicted"/>
<comment type="subcellular location">
    <subcellularLocation>
        <location evidence="1">Cell membrane</location>
        <topology evidence="1">Multi-pass membrane protein</topology>
    </subcellularLocation>
</comment>
<keyword evidence="5 6" id="KW-0472">Membrane</keyword>
<dbReference type="PANTHER" id="PTHR23513:SF6">
    <property type="entry name" value="MAJOR FACILITATOR SUPERFAMILY ASSOCIATED DOMAIN-CONTAINING PROTEIN"/>
    <property type="match status" value="1"/>
</dbReference>
<dbReference type="Pfam" id="PF07690">
    <property type="entry name" value="MFS_1"/>
    <property type="match status" value="1"/>
</dbReference>
<feature type="transmembrane region" description="Helical" evidence="6">
    <location>
        <begin position="128"/>
        <end position="153"/>
    </location>
</feature>
<dbReference type="PANTHER" id="PTHR23513">
    <property type="entry name" value="INTEGRAL MEMBRANE EFFLUX PROTEIN-RELATED"/>
    <property type="match status" value="1"/>
</dbReference>
<dbReference type="Proteomes" id="UP001595764">
    <property type="component" value="Unassembled WGS sequence"/>
</dbReference>
<feature type="transmembrane region" description="Helical" evidence="6">
    <location>
        <begin position="335"/>
        <end position="358"/>
    </location>
</feature>
<evidence type="ECO:0000256" key="3">
    <source>
        <dbReference type="ARBA" id="ARBA00022692"/>
    </source>
</evidence>
<gene>
    <name evidence="7" type="ORF">ACFORO_18495</name>
</gene>
<feature type="transmembrane region" description="Helical" evidence="6">
    <location>
        <begin position="379"/>
        <end position="399"/>
    </location>
</feature>
<feature type="transmembrane region" description="Helical" evidence="6">
    <location>
        <begin position="40"/>
        <end position="62"/>
    </location>
</feature>
<evidence type="ECO:0000256" key="5">
    <source>
        <dbReference type="ARBA" id="ARBA00023136"/>
    </source>
</evidence>
<protein>
    <submittedName>
        <fullName evidence="7">MFS transporter</fullName>
    </submittedName>
</protein>
<dbReference type="SUPFAM" id="SSF103473">
    <property type="entry name" value="MFS general substrate transporter"/>
    <property type="match status" value="1"/>
</dbReference>
<dbReference type="RefSeq" id="WP_377874692.1">
    <property type="nucleotide sequence ID" value="NZ_JBHMAY010000074.1"/>
</dbReference>
<name>A0ABV7QKR3_9PSEU</name>
<dbReference type="CDD" id="cd06173">
    <property type="entry name" value="MFS_MefA_like"/>
    <property type="match status" value="1"/>
</dbReference>
<evidence type="ECO:0000256" key="2">
    <source>
        <dbReference type="ARBA" id="ARBA00022475"/>
    </source>
</evidence>
<feature type="transmembrane region" description="Helical" evidence="6">
    <location>
        <begin position="68"/>
        <end position="90"/>
    </location>
</feature>
<keyword evidence="4 6" id="KW-1133">Transmembrane helix</keyword>
<keyword evidence="8" id="KW-1185">Reference proteome</keyword>
<feature type="transmembrane region" description="Helical" evidence="6">
    <location>
        <begin position="248"/>
        <end position="272"/>
    </location>
</feature>
<comment type="caution">
    <text evidence="7">The sequence shown here is derived from an EMBL/GenBank/DDBJ whole genome shotgun (WGS) entry which is preliminary data.</text>
</comment>
<dbReference type="InterPro" id="IPR011701">
    <property type="entry name" value="MFS"/>
</dbReference>
<dbReference type="InterPro" id="IPR036259">
    <property type="entry name" value="MFS_trans_sf"/>
</dbReference>
<evidence type="ECO:0000313" key="8">
    <source>
        <dbReference type="Proteomes" id="UP001595764"/>
    </source>
</evidence>
<feature type="transmembrane region" description="Helical" evidence="6">
    <location>
        <begin position="197"/>
        <end position="214"/>
    </location>
</feature>
<keyword evidence="2" id="KW-1003">Cell membrane</keyword>
<keyword evidence="3 6" id="KW-0812">Transmembrane</keyword>
<organism evidence="7 8">
    <name type="scientific">Amycolatopsis halotolerans</name>
    <dbReference type="NCBI Taxonomy" id="330083"/>
    <lineage>
        <taxon>Bacteria</taxon>
        <taxon>Bacillati</taxon>
        <taxon>Actinomycetota</taxon>
        <taxon>Actinomycetes</taxon>
        <taxon>Pseudonocardiales</taxon>
        <taxon>Pseudonocardiaceae</taxon>
        <taxon>Amycolatopsis</taxon>
    </lineage>
</organism>
<evidence type="ECO:0000256" key="6">
    <source>
        <dbReference type="SAM" id="Phobius"/>
    </source>
</evidence>
<feature type="transmembrane region" description="Helical" evidence="6">
    <location>
        <begin position="311"/>
        <end position="329"/>
    </location>
</feature>
<dbReference type="EMBL" id="JBHRWI010000021">
    <property type="protein sequence ID" value="MFC3512168.1"/>
    <property type="molecule type" value="Genomic_DNA"/>
</dbReference>
<feature type="transmembrane region" description="Helical" evidence="6">
    <location>
        <begin position="278"/>
        <end position="299"/>
    </location>
</feature>
<evidence type="ECO:0000256" key="1">
    <source>
        <dbReference type="ARBA" id="ARBA00004651"/>
    </source>
</evidence>
<evidence type="ECO:0000256" key="4">
    <source>
        <dbReference type="ARBA" id="ARBA00022989"/>
    </source>
</evidence>
<evidence type="ECO:0000313" key="7">
    <source>
        <dbReference type="EMBL" id="MFC3512168.1"/>
    </source>
</evidence>
<accession>A0ABV7QKR3</accession>
<feature type="transmembrane region" description="Helical" evidence="6">
    <location>
        <begin position="405"/>
        <end position="422"/>
    </location>
</feature>
<sequence>MATTTGCARGCLPPARAGGWLPGWTRGTVLALGKDFHRLWLAYAVSIAGTYFALDAFSIIAVRVLHSSAAQVSLLAGAGLAVGSLAALPLGPWVEFRRKRPVLIAMDLVRFAALLTLLPAYLLDLLTFAQLVAVSVIVAAANIAFTSASGAYLKSLAAGPDLLTANGRFETTLWTATAIGPPAGGAAIGFFGPLATVLLDAISYLLSALSLSTIRTRERTPARPAAFRAADLVEGWRYVFRHARLRMLFLNSCLVNGLIMATAPVLAVLLLGELGLPTWQYGLAFGVPCLGGLVGSRLARRLVPRHGRVRLLPIVGAVRTCWVVLLAFVPPGIGGLFWVMAVEFGLIISSAAYSTVLATYRLEETEDGYVSRMLSAWRISNGACTAGLTLLWGVVATWLGTRGALGLAGALMLAAPLLLLGWNRVQNETRAVESVRSTDS</sequence>
<dbReference type="Gene3D" id="1.20.1250.20">
    <property type="entry name" value="MFS general substrate transporter like domains"/>
    <property type="match status" value="1"/>
</dbReference>